<protein>
    <submittedName>
        <fullName evidence="7">EamA domain-containing membrane protein RarD</fullName>
    </submittedName>
</protein>
<evidence type="ECO:0000256" key="1">
    <source>
        <dbReference type="ARBA" id="ARBA00004141"/>
    </source>
</evidence>
<dbReference type="InterPro" id="IPR000620">
    <property type="entry name" value="EamA_dom"/>
</dbReference>
<evidence type="ECO:0000256" key="5">
    <source>
        <dbReference type="SAM" id="Phobius"/>
    </source>
</evidence>
<accession>A0A1M6P4U6</accession>
<evidence type="ECO:0000256" key="3">
    <source>
        <dbReference type="ARBA" id="ARBA00022989"/>
    </source>
</evidence>
<feature type="transmembrane region" description="Helical" evidence="5">
    <location>
        <begin position="121"/>
        <end position="139"/>
    </location>
</feature>
<feature type="transmembrane region" description="Helical" evidence="5">
    <location>
        <begin position="177"/>
        <end position="197"/>
    </location>
</feature>
<dbReference type="RefSeq" id="WP_244535840.1">
    <property type="nucleotide sequence ID" value="NZ_FRAS01000001.1"/>
</dbReference>
<feature type="domain" description="EamA" evidence="6">
    <location>
        <begin position="7"/>
        <end position="136"/>
    </location>
</feature>
<dbReference type="SUPFAM" id="SSF103481">
    <property type="entry name" value="Multidrug resistance efflux transporter EmrE"/>
    <property type="match status" value="2"/>
</dbReference>
<dbReference type="InterPro" id="IPR037185">
    <property type="entry name" value="EmrE-like"/>
</dbReference>
<reference evidence="8" key="1">
    <citation type="submission" date="2016-11" db="EMBL/GenBank/DDBJ databases">
        <authorList>
            <person name="Varghese N."/>
            <person name="Submissions S."/>
        </authorList>
    </citation>
    <scope>NUCLEOTIDE SEQUENCE [LARGE SCALE GENOMIC DNA]</scope>
    <source>
        <strain evidence="8">DSM 18569</strain>
    </source>
</reference>
<evidence type="ECO:0000256" key="2">
    <source>
        <dbReference type="ARBA" id="ARBA00022692"/>
    </source>
</evidence>
<keyword evidence="2 5" id="KW-0812">Transmembrane</keyword>
<keyword evidence="3 5" id="KW-1133">Transmembrane helix</keyword>
<keyword evidence="4 5" id="KW-0472">Membrane</keyword>
<feature type="transmembrane region" description="Helical" evidence="5">
    <location>
        <begin position="67"/>
        <end position="86"/>
    </location>
</feature>
<organism evidence="7 8">
    <name type="scientific">Hymenobacter psychrotolerans DSM 18569</name>
    <dbReference type="NCBI Taxonomy" id="1121959"/>
    <lineage>
        <taxon>Bacteria</taxon>
        <taxon>Pseudomonadati</taxon>
        <taxon>Bacteroidota</taxon>
        <taxon>Cytophagia</taxon>
        <taxon>Cytophagales</taxon>
        <taxon>Hymenobacteraceae</taxon>
        <taxon>Hymenobacter</taxon>
    </lineage>
</organism>
<feature type="domain" description="EamA" evidence="6">
    <location>
        <begin position="148"/>
        <end position="276"/>
    </location>
</feature>
<evidence type="ECO:0000256" key="4">
    <source>
        <dbReference type="ARBA" id="ARBA00023136"/>
    </source>
</evidence>
<feature type="transmembrane region" description="Helical" evidence="5">
    <location>
        <begin position="234"/>
        <end position="254"/>
    </location>
</feature>
<dbReference type="AlphaFoldDB" id="A0A1M6P4U6"/>
<feature type="transmembrane region" description="Helical" evidence="5">
    <location>
        <begin position="37"/>
        <end position="55"/>
    </location>
</feature>
<proteinExistence type="predicted"/>
<dbReference type="PANTHER" id="PTHR22911">
    <property type="entry name" value="ACYL-MALONYL CONDENSING ENZYME-RELATED"/>
    <property type="match status" value="1"/>
</dbReference>
<feature type="transmembrane region" description="Helical" evidence="5">
    <location>
        <begin position="145"/>
        <end position="165"/>
    </location>
</feature>
<dbReference type="GO" id="GO:0016020">
    <property type="term" value="C:membrane"/>
    <property type="evidence" value="ECO:0007669"/>
    <property type="project" value="UniProtKB-SubCell"/>
</dbReference>
<feature type="transmembrane region" description="Helical" evidence="5">
    <location>
        <begin position="92"/>
        <end position="114"/>
    </location>
</feature>
<dbReference type="Proteomes" id="UP000183947">
    <property type="component" value="Unassembled WGS sequence"/>
</dbReference>
<dbReference type="Pfam" id="PF00892">
    <property type="entry name" value="EamA"/>
    <property type="match status" value="2"/>
</dbReference>
<dbReference type="STRING" id="1121959.SAMN02746009_00122"/>
<name>A0A1M6P4U6_9BACT</name>
<dbReference type="PANTHER" id="PTHR22911:SF6">
    <property type="entry name" value="SOLUTE CARRIER FAMILY 35 MEMBER G1"/>
    <property type="match status" value="1"/>
</dbReference>
<evidence type="ECO:0000259" key="6">
    <source>
        <dbReference type="Pfam" id="PF00892"/>
    </source>
</evidence>
<dbReference type="Gene3D" id="1.10.3730.20">
    <property type="match status" value="1"/>
</dbReference>
<dbReference type="EMBL" id="FRAS01000001">
    <property type="protein sequence ID" value="SHK02951.1"/>
    <property type="molecule type" value="Genomic_DNA"/>
</dbReference>
<evidence type="ECO:0000313" key="8">
    <source>
        <dbReference type="Proteomes" id="UP000183947"/>
    </source>
</evidence>
<gene>
    <name evidence="7" type="ORF">SAMN02746009_00122</name>
</gene>
<feature type="transmembrane region" description="Helical" evidence="5">
    <location>
        <begin position="260"/>
        <end position="279"/>
    </location>
</feature>
<sequence>MPLLSPGVRYMLLSTLFFALLNVCVKLLRHLPPLEIIFFRSVLSLALSYGALRQAQVQPWGRPDSRFYLLSRGTTGALALVLYFYTLQTMPLASAVTIQYLAPIFTAVLGIFIVKEKVQPWQWVFFLLSFGGVVLVKGVDTRIEPLYLAMGVASAVFSGLSYNSIRKLGGREHPMVIVLYSQLVVVPFSAVYCLLHWTMPVGWQDWGVLLLTGIFTQLSQVYKTKAYQAGPLAGISSLDYLGILYALGLGFTFFGETFGLPSYAGMALVLLGVALNAAYTFRQARRPVPVVPAVEEVAT</sequence>
<feature type="transmembrane region" description="Helical" evidence="5">
    <location>
        <begin position="12"/>
        <end position="31"/>
    </location>
</feature>
<comment type="subcellular location">
    <subcellularLocation>
        <location evidence="1">Membrane</location>
        <topology evidence="1">Multi-pass membrane protein</topology>
    </subcellularLocation>
</comment>
<evidence type="ECO:0000313" key="7">
    <source>
        <dbReference type="EMBL" id="SHK02951.1"/>
    </source>
</evidence>
<keyword evidence="8" id="KW-1185">Reference proteome</keyword>